<dbReference type="SUPFAM" id="SSF48403">
    <property type="entry name" value="Ankyrin repeat"/>
    <property type="match status" value="1"/>
</dbReference>
<dbReference type="Gene3D" id="1.25.40.20">
    <property type="entry name" value="Ankyrin repeat-containing domain"/>
    <property type="match status" value="1"/>
</dbReference>
<name>A0A8S0VS20_CYCAE</name>
<dbReference type="OrthoDB" id="539213at2759"/>
<reference evidence="1 2" key="1">
    <citation type="submission" date="2020-01" db="EMBL/GenBank/DDBJ databases">
        <authorList>
            <person name="Gupta K D."/>
        </authorList>
    </citation>
    <scope>NUCLEOTIDE SEQUENCE [LARGE SCALE GENOMIC DNA]</scope>
</reference>
<dbReference type="Proteomes" id="UP000467700">
    <property type="component" value="Unassembled WGS sequence"/>
</dbReference>
<accession>A0A8S0VS20</accession>
<gene>
    <name evidence="1" type="ORF">AAE3_LOCUS7778</name>
</gene>
<proteinExistence type="predicted"/>
<dbReference type="AlphaFoldDB" id="A0A8S0VS20"/>
<protein>
    <submittedName>
        <fullName evidence="1">Uncharacterized protein</fullName>
    </submittedName>
</protein>
<organism evidence="1 2">
    <name type="scientific">Cyclocybe aegerita</name>
    <name type="common">Black poplar mushroom</name>
    <name type="synonym">Agrocybe aegerita</name>
    <dbReference type="NCBI Taxonomy" id="1973307"/>
    <lineage>
        <taxon>Eukaryota</taxon>
        <taxon>Fungi</taxon>
        <taxon>Dikarya</taxon>
        <taxon>Basidiomycota</taxon>
        <taxon>Agaricomycotina</taxon>
        <taxon>Agaricomycetes</taxon>
        <taxon>Agaricomycetidae</taxon>
        <taxon>Agaricales</taxon>
        <taxon>Agaricineae</taxon>
        <taxon>Bolbitiaceae</taxon>
        <taxon>Cyclocybe</taxon>
    </lineage>
</organism>
<evidence type="ECO:0000313" key="2">
    <source>
        <dbReference type="Proteomes" id="UP000467700"/>
    </source>
</evidence>
<evidence type="ECO:0000313" key="1">
    <source>
        <dbReference type="EMBL" id="CAA7265579.1"/>
    </source>
</evidence>
<dbReference type="EMBL" id="CACVBS010000049">
    <property type="protein sequence ID" value="CAA7265579.1"/>
    <property type="molecule type" value="Genomic_DNA"/>
</dbReference>
<comment type="caution">
    <text evidence="1">The sequence shown here is derived from an EMBL/GenBank/DDBJ whole genome shotgun (WGS) entry which is preliminary data.</text>
</comment>
<dbReference type="InterPro" id="IPR036770">
    <property type="entry name" value="Ankyrin_rpt-contain_sf"/>
</dbReference>
<keyword evidence="2" id="KW-1185">Reference proteome</keyword>
<sequence>MAFSPIGLQRLPVELLYEVELYALSENLPLVSSHFYDVYKNAPLFFHAQYILGRVITSADLDLSEVYTRALHYPLCHLRVLEMIHSLLHDRRPSKSRMQLPRRLFRSLIRPQNGWTNHDEPIPLLQYLYHTPNIPPIDTNANDGYALTRAVHAKFLPLVQFLLDHQASPNCREGLALKVAIRHKSLDMFKMLVERQPGSKRRGKKQKMEDRVLLDSNVLKVAVMSDARDVVEYLYREKGVVPDVQTLKRIISL</sequence>